<dbReference type="InterPro" id="IPR016024">
    <property type="entry name" value="ARM-type_fold"/>
</dbReference>
<sequence>MGTRAAAFTAKIRNLHDYHSRLTNGVMPLPTGLDISNTLKYFSQTLLVVLKDVPSFPLEMLKSRSEDAARMQLFPNLDYKSLFAVVVQLIDAAPVITFGIQTFGQHILQTIACLLPFLEHDQIDTLPYIVTASLGTFPTSLHREILDLLCYYLFPFTIFKTDENPEKAIYSTQSVSAVLMMVFQYTSGSEYHCQILEAVMRYKRDAIKDLLCVVAYGSLVARNVAINLLVYYWPHHNPTLYDRRNITFKFGYKVPTCKSEMCSVHNTGGLADATKVCYDHSIGISLAPENPPPLFLCQECASRLQSEQANAIEHLYDVNLPISRTGTTCDNKNCRSQGPEKIMNGVICFNSECASYNGSRPIRYCQQCHSIRHNNRRGADHVFHLAVQSPSYADTELLTYHVEAIVSLLLEAEPLATRGGAKEDHNTRLRLFTDGEFTDPIPVEERRLMGRFGIWLLVGFFNAEEEISKDILCRLLSSLFQWFNTTAYLGDDPSAGALERLKTDVVCPWLKKIIKHNFDTFVTCLLPHPPDFARVGGHWDVISSRTFHLREGFNRLFCLVPYEVISPEIWSQIMPNWMESMASEVPEEEMAELKIILSKVMDPEMNPLGFDARQMYQFIAVRFHQTSHKVKEQALRWLQVLSKLEIVIPLYFIFSIFREGIRPKSEKVPKRGSVSTQSRDNENASKDVIAAICQDESPNASSLSDDEDNFTLHTEKQTESELMLSSFIFMLDIILKQLELQEVEQHKGLQSLVAKDAMTLLHNMVAMPWPGTHTCQDGQECQYCGFCVFWYQLALEIVEKLAPKASAIPPDAMMSPDGEFGSKSFPEVPQKLEVKPEMKPSISPKSESMGLEGIIVNMPQILTATVETCSDMDLAPIMPSEKVVKAVARAVTITESETASATAHIASSATLVGDEQVIGGDLSGESDKDFWITSVGKFKFCIEELPPYLQFTFELLKKIPEIEDPELMEYLLKCLKIMFLHEEVMQKAAKEHRGFVIWCQENLLIKNLWELMDAEFSQLCEHAVPILVHCITLPVGADTFWKQIEEDFQSTDWRHRFTAVERVVTITRFIDSYPVKSSQALQTAMANAFCYTISSLDDPHVSVAQRAALYLGTINDSALQSLMYCLESQFDSVIIDRPVILQSLYLLINSVSDRKILRWDFFLNCFDTLFIEAQITLERMGDVSYSKDARHIDSSFDHFIKKLGRVQDSLSKGESNHGHKTLYSSIGTKWPYKRTMSAPAGFQKNEKDRQYCRQSSAPALKRKGSRHGVEGHIHGLLAGEDSHLAGIFHRIVEVEESDKETIHLLVFLFMQFLSRYNRGPIPSENKSLARTQTAVLRHVTMLLGYNPQEKAFFLTPSRVRSSAIFNSWISNLPQVVDQNFRVGATMLPISLTVLHYCPAPNKSAGSRMHPSFSLWFLEPHVRRHWLISLIVILYKYEYGVLPLSSQVQTVIRIVLNTLNYQEHRCRPLPSTLILDEPNARSREVSRGNLANADLEHITEHETPPTTPHSTQNVSPSFSLKKEHRKSVGSITSTKFVKKPTTSTTAPTPGVTDSFEIMSSQDDGDEIEPELAAIPESPKSHGSGEMKSFHDLVVIDSSAAQIVQSSVHQDKEFQTVDQLQSFQQVTVHGDSPKLVDPGPLSASSDKSKSWFHGDGGDSKSSSSGASTSSKSGGGGGVASALVKADFPWHLSVQAAFQIAKIPAPPLERLLPIGAFNLPPLSPTVKMTGRVSEYDNSYESQESSMALGNMISLGPQVRVDESAMDRNPGRDQYDDKNYKMEEYSKALHQSDSFGRSMSPKKLVKQPHVSETVDGSNNATFKGDANGGSKQIHDASKSVGFVPRLESGHARMHNLRQSSLRIGDETVQDRCGECGVVLETYTNEELGLCLVALETFIHREPGLAAPLMPEILKIVTRIALRPLFAWQAETSAATPGGVSSVAHQFLRCVLHQLAPYGVFVQLFQTKFPADRVKLDVFKSITVSLTDFTELNPVAPLQMLLEALNARKSLIMDTVAHVIENMAVYLECLPLEAASVTWTSVIPLFEAFLRKILPLIQGGTGVVGILRTMACLLRLPGIAAFKSILDPFSRILSFALGNVGLRHHVLTDLCHLCHRGFLREREKMFLTRVSVIELVQAMKFKSNIPDCNFLMLVTFILQDAGGSLAPYVEGYTKLQGSGDPVSLPATGAAECMRQHLTDSLEFLADFHSLSKIKSNYKGIGCGLNDDTLGGVIKGGISQFIALEISRGNSRENRAIGRHLPWLYNAPSAIQQGPKEFLDCVAHIRVLSWLLLGSLTHTSMFGQNTTVTCVPIPLEASCHVADHVHVIMTGFAEQSKASVLHMSALFHAFILCQVWTIYLEQVGPSAQLSSSNDPANVASNILTDFWGKVTPAILQLISHSKVLAEMVNLHFLSLLESLLECNSSVFNRLLPLWSPVLFAHSSQLPSHVNVRLQACMGYPPPNTGRKDGGGVGGGGHTSHEIEFPSPHCGPVHNLLLLKWVQRLQFKMAQIELQSSAATQFYPL</sequence>
<keyword evidence="3" id="KW-1185">Reference proteome</keyword>
<dbReference type="OrthoDB" id="6270916at2759"/>
<dbReference type="STRING" id="158441.A0A226ES81"/>
<evidence type="ECO:0000313" key="2">
    <source>
        <dbReference type="EMBL" id="OXA59651.1"/>
    </source>
</evidence>
<reference evidence="2 3" key="1">
    <citation type="submission" date="2015-12" db="EMBL/GenBank/DDBJ databases">
        <title>The genome of Folsomia candida.</title>
        <authorList>
            <person name="Faddeeva A."/>
            <person name="Derks M.F."/>
            <person name="Anvar Y."/>
            <person name="Smit S."/>
            <person name="Van Straalen N."/>
            <person name="Roelofs D."/>
        </authorList>
    </citation>
    <scope>NUCLEOTIDE SEQUENCE [LARGE SCALE GENOMIC DNA]</scope>
    <source>
        <strain evidence="2 3">VU population</strain>
        <tissue evidence="2">Whole body</tissue>
    </source>
</reference>
<dbReference type="PANTHER" id="PTHR21696:SF2">
    <property type="entry name" value="PROTEIN UNC-79 HOMOLOG"/>
    <property type="match status" value="1"/>
</dbReference>
<dbReference type="EMBL" id="LNIX01000002">
    <property type="protein sequence ID" value="OXA59651.1"/>
    <property type="molecule type" value="Genomic_DNA"/>
</dbReference>
<name>A0A226ES81_FOLCA</name>
<feature type="compositionally biased region" description="Low complexity" evidence="1">
    <location>
        <begin position="1657"/>
        <end position="1669"/>
    </location>
</feature>
<evidence type="ECO:0000313" key="3">
    <source>
        <dbReference type="Proteomes" id="UP000198287"/>
    </source>
</evidence>
<feature type="region of interest" description="Disordered" evidence="1">
    <location>
        <begin position="1497"/>
        <end position="1564"/>
    </location>
</feature>
<organism evidence="2 3">
    <name type="scientific">Folsomia candida</name>
    <name type="common">Springtail</name>
    <dbReference type="NCBI Taxonomy" id="158441"/>
    <lineage>
        <taxon>Eukaryota</taxon>
        <taxon>Metazoa</taxon>
        <taxon>Ecdysozoa</taxon>
        <taxon>Arthropoda</taxon>
        <taxon>Hexapoda</taxon>
        <taxon>Collembola</taxon>
        <taxon>Entomobryomorpha</taxon>
        <taxon>Isotomoidea</taxon>
        <taxon>Isotomidae</taxon>
        <taxon>Proisotominae</taxon>
        <taxon>Folsomia</taxon>
    </lineage>
</organism>
<proteinExistence type="predicted"/>
<gene>
    <name evidence="2" type="ORF">Fcan01_06158</name>
</gene>
<feature type="compositionally biased region" description="Low complexity" evidence="1">
    <location>
        <begin position="1539"/>
        <end position="1551"/>
    </location>
</feature>
<dbReference type="InterPro" id="IPR024855">
    <property type="entry name" value="UNC79"/>
</dbReference>
<evidence type="ECO:0000256" key="1">
    <source>
        <dbReference type="SAM" id="MobiDB-lite"/>
    </source>
</evidence>
<feature type="region of interest" description="Disordered" evidence="1">
    <location>
        <begin position="1787"/>
        <end position="1830"/>
    </location>
</feature>
<accession>A0A226ES81</accession>
<dbReference type="SUPFAM" id="SSF48371">
    <property type="entry name" value="ARM repeat"/>
    <property type="match status" value="1"/>
</dbReference>
<dbReference type="Proteomes" id="UP000198287">
    <property type="component" value="Unassembled WGS sequence"/>
</dbReference>
<protein>
    <submittedName>
        <fullName evidence="2">Protein unc-79</fullName>
    </submittedName>
</protein>
<dbReference type="Pfam" id="PF14776">
    <property type="entry name" value="UNC-79"/>
    <property type="match status" value="1"/>
</dbReference>
<feature type="region of interest" description="Disordered" evidence="1">
    <location>
        <begin position="1628"/>
        <end position="1675"/>
    </location>
</feature>
<dbReference type="PANTHER" id="PTHR21696">
    <property type="entry name" value="PROTEIN UNC-79 HOMOLOG"/>
    <property type="match status" value="1"/>
</dbReference>
<dbReference type="OMA" id="GKERRWM"/>
<comment type="caution">
    <text evidence="2">The sequence shown here is derived from an EMBL/GenBank/DDBJ whole genome shotgun (WGS) entry which is preliminary data.</text>
</comment>